<comment type="caution">
    <text evidence="2">The sequence shown here is derived from an EMBL/GenBank/DDBJ whole genome shotgun (WGS) entry which is preliminary data.</text>
</comment>
<dbReference type="InterPro" id="IPR011105">
    <property type="entry name" value="Cell_wall_hydrolase_SleB"/>
</dbReference>
<evidence type="ECO:0000313" key="2">
    <source>
        <dbReference type="EMBL" id="MBK1879431.1"/>
    </source>
</evidence>
<dbReference type="GO" id="GO:0016787">
    <property type="term" value="F:hydrolase activity"/>
    <property type="evidence" value="ECO:0007669"/>
    <property type="project" value="UniProtKB-KW"/>
</dbReference>
<dbReference type="Pfam" id="PF07486">
    <property type="entry name" value="Hydrolase_2"/>
    <property type="match status" value="1"/>
</dbReference>
<accession>A0A934RZE1</accession>
<dbReference type="Proteomes" id="UP000617628">
    <property type="component" value="Unassembled WGS sequence"/>
</dbReference>
<dbReference type="AlphaFoldDB" id="A0A934RZE1"/>
<sequence length="160" mass="17916">MIRPIAALTILHLLTQLGLAKSTTPENLAWEKQIIASCLILEASNQGEEGLRAVASVIANRADRDSKPYIFIVKQPYAFTALNKASTDKTGKFGYDQLVRRASQDYNWSLALSIVDELYQNSLVDVTFGADHYSRKDELPSWSHGMRATTVIGDHLFFKR</sequence>
<reference evidence="2" key="1">
    <citation type="submission" date="2021-01" db="EMBL/GenBank/DDBJ databases">
        <title>Modified the classification status of verrucomicrobia.</title>
        <authorList>
            <person name="Feng X."/>
        </authorList>
    </citation>
    <scope>NUCLEOTIDE SEQUENCE</scope>
    <source>
        <strain evidence="2">KCTC 13126</strain>
    </source>
</reference>
<dbReference type="EMBL" id="JAENIL010000048">
    <property type="protein sequence ID" value="MBK1879431.1"/>
    <property type="molecule type" value="Genomic_DNA"/>
</dbReference>
<evidence type="ECO:0000259" key="1">
    <source>
        <dbReference type="Pfam" id="PF07486"/>
    </source>
</evidence>
<name>A0A934RZE1_9BACT</name>
<evidence type="ECO:0000313" key="3">
    <source>
        <dbReference type="Proteomes" id="UP000617628"/>
    </source>
</evidence>
<proteinExistence type="predicted"/>
<dbReference type="RefSeq" id="WP_200357644.1">
    <property type="nucleotide sequence ID" value="NZ_JAENIL010000048.1"/>
</dbReference>
<feature type="domain" description="Cell wall hydrolase SleB" evidence="1">
    <location>
        <begin position="46"/>
        <end position="158"/>
    </location>
</feature>
<keyword evidence="2" id="KW-0378">Hydrolase</keyword>
<dbReference type="InterPro" id="IPR042047">
    <property type="entry name" value="SleB_dom1"/>
</dbReference>
<keyword evidence="3" id="KW-1185">Reference proteome</keyword>
<protein>
    <submittedName>
        <fullName evidence="2">Cell wall hydrolase</fullName>
    </submittedName>
</protein>
<organism evidence="2 3">
    <name type="scientific">Pelagicoccus mobilis</name>
    <dbReference type="NCBI Taxonomy" id="415221"/>
    <lineage>
        <taxon>Bacteria</taxon>
        <taxon>Pseudomonadati</taxon>
        <taxon>Verrucomicrobiota</taxon>
        <taxon>Opitutia</taxon>
        <taxon>Puniceicoccales</taxon>
        <taxon>Pelagicoccaceae</taxon>
        <taxon>Pelagicoccus</taxon>
    </lineage>
</organism>
<gene>
    <name evidence="2" type="ORF">JIN87_21270</name>
</gene>
<dbReference type="Gene3D" id="1.10.10.2520">
    <property type="entry name" value="Cell wall hydrolase SleB, domain 1"/>
    <property type="match status" value="1"/>
</dbReference>